<feature type="domain" description="Heme-copper oxidase subunit III family profile" evidence="8">
    <location>
        <begin position="50"/>
        <end position="219"/>
    </location>
</feature>
<dbReference type="Gene3D" id="1.20.120.80">
    <property type="entry name" value="Cytochrome c oxidase, subunit III, four-helix bundle"/>
    <property type="match status" value="1"/>
</dbReference>
<evidence type="ECO:0000259" key="8">
    <source>
        <dbReference type="PROSITE" id="PS50253"/>
    </source>
</evidence>
<keyword evidence="9" id="KW-0560">Oxidoreductase</keyword>
<dbReference type="SUPFAM" id="SSF81452">
    <property type="entry name" value="Cytochrome c oxidase subunit III-like"/>
    <property type="match status" value="1"/>
</dbReference>
<sequence length="219" mass="23340">MADIDMMGRDMMGRDMMGRDMMGRDMTGRDMTGPPDRPGGLDALPGNLMMWILIFSELAVFGVAFVGFAIARVLDPATFAAGQTHLNGTLGALNTMVLVTSGYLAAHAVAAGRSGAATQARREILAAAGIGSVFLAVKAVEYSATLGAGLTIDSDSFFTLYFLLTGFHALHVVLGIVILLLVARSGPETLVENLETGAAFWHMVDLVWVILYPLVYLIR</sequence>
<geneLocation type="plasmid" evidence="9 10">
    <name>AZO_p3</name>
</geneLocation>
<dbReference type="Pfam" id="PF00510">
    <property type="entry name" value="COX3"/>
    <property type="match status" value="1"/>
</dbReference>
<keyword evidence="5 7" id="KW-0472">Membrane</keyword>
<comment type="similarity">
    <text evidence="2 6">Belongs to the cytochrome c oxidase subunit 3 family.</text>
</comment>
<dbReference type="RefSeq" id="WP_014249384.1">
    <property type="nucleotide sequence ID" value="NC_016623.1"/>
</dbReference>
<dbReference type="PANTHER" id="PTHR11403">
    <property type="entry name" value="CYTOCHROME C OXIDASE SUBUNIT III"/>
    <property type="match status" value="1"/>
</dbReference>
<feature type="transmembrane region" description="Helical" evidence="7">
    <location>
        <begin position="91"/>
        <end position="112"/>
    </location>
</feature>
<gene>
    <name evidence="9" type="primary">norE</name>
    <name evidence="9" type="ordered locus">AZOLI_p30089</name>
</gene>
<keyword evidence="3 6" id="KW-0812">Transmembrane</keyword>
<dbReference type="AlphaFoldDB" id="G7ZE81"/>
<name>G7ZE81_AZOL4</name>
<feature type="transmembrane region" description="Helical" evidence="7">
    <location>
        <begin position="48"/>
        <end position="71"/>
    </location>
</feature>
<evidence type="ECO:0000256" key="5">
    <source>
        <dbReference type="ARBA" id="ARBA00023136"/>
    </source>
</evidence>
<dbReference type="InterPro" id="IPR024791">
    <property type="entry name" value="Cyt_c/ubiquinol_Oxase_su3"/>
</dbReference>
<dbReference type="InterPro" id="IPR035973">
    <property type="entry name" value="Cyt_c_oxidase_su3-like_sf"/>
</dbReference>
<dbReference type="KEGG" id="ali:AZOLI_p30089"/>
<dbReference type="EMBL" id="FQ311871">
    <property type="protein sequence ID" value="CBS89937.1"/>
    <property type="molecule type" value="Genomic_DNA"/>
</dbReference>
<dbReference type="OrthoDB" id="9810850at2"/>
<reference evidence="10" key="1">
    <citation type="journal article" date="2011" name="PLoS Genet.">
        <title>Azospirillum genomes reveal transition of bacteria from aquatic to terrestrial environments.</title>
        <authorList>
            <person name="Wisniewski-Dye F."/>
            <person name="Borziak K."/>
            <person name="Khalsa-Moyers G."/>
            <person name="Alexandre G."/>
            <person name="Sukharnikov L.O."/>
            <person name="Wuichet K."/>
            <person name="Hurst G.B."/>
            <person name="McDonald W.H."/>
            <person name="Robertson J.S."/>
            <person name="Barbe V."/>
            <person name="Calteau A."/>
            <person name="Rouy Z."/>
            <person name="Mangenot S."/>
            <person name="Prigent-Combaret C."/>
            <person name="Normand P."/>
            <person name="Boyer M."/>
            <person name="Siguier P."/>
            <person name="Dessaux Y."/>
            <person name="Elmerich C."/>
            <person name="Condemine G."/>
            <person name="Krishnen G."/>
            <person name="Kennedy I."/>
            <person name="Paterson A.H."/>
            <person name="Gonzalez V."/>
            <person name="Mavingui P."/>
            <person name="Zhulin I.B."/>
        </authorList>
    </citation>
    <scope>NUCLEOTIDE SEQUENCE [LARGE SCALE GENOMIC DNA]</scope>
    <source>
        <strain evidence="10">4B</strain>
    </source>
</reference>
<evidence type="ECO:0000256" key="3">
    <source>
        <dbReference type="ARBA" id="ARBA00022692"/>
    </source>
</evidence>
<dbReference type="GO" id="GO:0019646">
    <property type="term" value="P:aerobic electron transport chain"/>
    <property type="evidence" value="ECO:0007669"/>
    <property type="project" value="InterPro"/>
</dbReference>
<evidence type="ECO:0000313" key="10">
    <source>
        <dbReference type="Proteomes" id="UP000005667"/>
    </source>
</evidence>
<dbReference type="EC" id="1.7.2.5" evidence="9"/>
<dbReference type="GO" id="GO:0016966">
    <property type="term" value="F:nitric oxide reductase activity"/>
    <property type="evidence" value="ECO:0007669"/>
    <property type="project" value="UniProtKB-EC"/>
</dbReference>
<keyword evidence="10" id="KW-1185">Reference proteome</keyword>
<organism evidence="9 10">
    <name type="scientific">Azospirillum lipoferum (strain 4B)</name>
    <dbReference type="NCBI Taxonomy" id="862719"/>
    <lineage>
        <taxon>Bacteria</taxon>
        <taxon>Pseudomonadati</taxon>
        <taxon>Pseudomonadota</taxon>
        <taxon>Alphaproteobacteria</taxon>
        <taxon>Rhodospirillales</taxon>
        <taxon>Azospirillaceae</taxon>
        <taxon>Azospirillum</taxon>
    </lineage>
</organism>
<dbReference type="PROSITE" id="PS50253">
    <property type="entry name" value="COX3"/>
    <property type="match status" value="1"/>
</dbReference>
<evidence type="ECO:0000256" key="7">
    <source>
        <dbReference type="SAM" id="Phobius"/>
    </source>
</evidence>
<dbReference type="HOGENOM" id="CLU_044071_2_0_5"/>
<evidence type="ECO:0000256" key="1">
    <source>
        <dbReference type="ARBA" id="ARBA00004141"/>
    </source>
</evidence>
<dbReference type="InterPro" id="IPR013833">
    <property type="entry name" value="Cyt_c_oxidase_su3_a-hlx"/>
</dbReference>
<keyword evidence="4 7" id="KW-1133">Transmembrane helix</keyword>
<accession>G7ZE81</accession>
<evidence type="ECO:0000256" key="4">
    <source>
        <dbReference type="ARBA" id="ARBA00022989"/>
    </source>
</evidence>
<proteinExistence type="inferred from homology"/>
<evidence type="ECO:0000256" key="6">
    <source>
        <dbReference type="RuleBase" id="RU003376"/>
    </source>
</evidence>
<dbReference type="CDD" id="cd02862">
    <property type="entry name" value="NorE_like"/>
    <property type="match status" value="1"/>
</dbReference>
<dbReference type="PANTHER" id="PTHR11403:SF6">
    <property type="entry name" value="NITRIC OXIDE REDUCTASE SUBUNIT E"/>
    <property type="match status" value="1"/>
</dbReference>
<feature type="transmembrane region" description="Helical" evidence="7">
    <location>
        <begin position="160"/>
        <end position="182"/>
    </location>
</feature>
<keyword evidence="9" id="KW-0614">Plasmid</keyword>
<dbReference type="InterPro" id="IPR000298">
    <property type="entry name" value="Cyt_c_oxidase-like_su3"/>
</dbReference>
<protein>
    <submittedName>
        <fullName evidence="9">Nitric oxide reductase, cytochrome c oxidase subunit</fullName>
        <ecNumber evidence="9">1.7.2.5</ecNumber>
    </submittedName>
</protein>
<feature type="transmembrane region" description="Helical" evidence="7">
    <location>
        <begin position="194"/>
        <end position="218"/>
    </location>
</feature>
<comment type="subcellular location">
    <subcellularLocation>
        <location evidence="6">Cell membrane</location>
        <topology evidence="6">Multi-pass membrane protein</topology>
    </subcellularLocation>
    <subcellularLocation>
        <location evidence="1">Membrane</location>
        <topology evidence="1">Multi-pass membrane protein</topology>
    </subcellularLocation>
</comment>
<evidence type="ECO:0000256" key="2">
    <source>
        <dbReference type="ARBA" id="ARBA00010581"/>
    </source>
</evidence>
<feature type="transmembrane region" description="Helical" evidence="7">
    <location>
        <begin position="124"/>
        <end position="140"/>
    </location>
</feature>
<dbReference type="GO" id="GO:0005886">
    <property type="term" value="C:plasma membrane"/>
    <property type="evidence" value="ECO:0007669"/>
    <property type="project" value="UniProtKB-SubCell"/>
</dbReference>
<evidence type="ECO:0000313" key="9">
    <source>
        <dbReference type="EMBL" id="CBS89937.1"/>
    </source>
</evidence>
<dbReference type="GO" id="GO:0004129">
    <property type="term" value="F:cytochrome-c oxidase activity"/>
    <property type="evidence" value="ECO:0007669"/>
    <property type="project" value="InterPro"/>
</dbReference>
<dbReference type="Proteomes" id="UP000005667">
    <property type="component" value="Plasmid AZO_p3"/>
</dbReference>